<evidence type="ECO:0000313" key="3">
    <source>
        <dbReference type="Proteomes" id="UP001341281"/>
    </source>
</evidence>
<feature type="region of interest" description="Disordered" evidence="1">
    <location>
        <begin position="142"/>
        <end position="183"/>
    </location>
</feature>
<feature type="region of interest" description="Disordered" evidence="1">
    <location>
        <begin position="30"/>
        <end position="60"/>
    </location>
</feature>
<keyword evidence="3" id="KW-1185">Reference proteome</keyword>
<dbReference type="Proteomes" id="UP001341281">
    <property type="component" value="Chromosome 08"/>
</dbReference>
<evidence type="ECO:0000313" key="2">
    <source>
        <dbReference type="EMBL" id="WVZ90247.1"/>
    </source>
</evidence>
<dbReference type="AlphaFoldDB" id="A0AAQ3UHH2"/>
<feature type="compositionally biased region" description="Polar residues" evidence="1">
    <location>
        <begin position="255"/>
        <end position="278"/>
    </location>
</feature>
<evidence type="ECO:0000256" key="1">
    <source>
        <dbReference type="SAM" id="MobiDB-lite"/>
    </source>
</evidence>
<gene>
    <name evidence="2" type="ORF">U9M48_036563</name>
</gene>
<reference evidence="2 3" key="1">
    <citation type="submission" date="2024-02" db="EMBL/GenBank/DDBJ databases">
        <title>High-quality chromosome-scale genome assembly of Pensacola bahiagrass (Paspalum notatum Flugge var. saurae).</title>
        <authorList>
            <person name="Vega J.M."/>
            <person name="Podio M."/>
            <person name="Orjuela J."/>
            <person name="Siena L.A."/>
            <person name="Pessino S.C."/>
            <person name="Combes M.C."/>
            <person name="Mariac C."/>
            <person name="Albertini E."/>
            <person name="Pupilli F."/>
            <person name="Ortiz J.P.A."/>
            <person name="Leblanc O."/>
        </authorList>
    </citation>
    <scope>NUCLEOTIDE SEQUENCE [LARGE SCALE GENOMIC DNA]</scope>
    <source>
        <strain evidence="2">R1</strain>
        <tissue evidence="2">Leaf</tissue>
    </source>
</reference>
<proteinExistence type="predicted"/>
<feature type="non-terminal residue" evidence="2">
    <location>
        <position position="1"/>
    </location>
</feature>
<name>A0AAQ3UHH2_PASNO</name>
<accession>A0AAQ3UHH2</accession>
<dbReference type="PANTHER" id="PTHR36034">
    <property type="entry name" value="EXPRESSED PROTEIN"/>
    <property type="match status" value="1"/>
</dbReference>
<dbReference type="EMBL" id="CP144752">
    <property type="protein sequence ID" value="WVZ90247.1"/>
    <property type="molecule type" value="Genomic_DNA"/>
</dbReference>
<organism evidence="2 3">
    <name type="scientific">Paspalum notatum var. saurae</name>
    <dbReference type="NCBI Taxonomy" id="547442"/>
    <lineage>
        <taxon>Eukaryota</taxon>
        <taxon>Viridiplantae</taxon>
        <taxon>Streptophyta</taxon>
        <taxon>Embryophyta</taxon>
        <taxon>Tracheophyta</taxon>
        <taxon>Spermatophyta</taxon>
        <taxon>Magnoliopsida</taxon>
        <taxon>Liliopsida</taxon>
        <taxon>Poales</taxon>
        <taxon>Poaceae</taxon>
        <taxon>PACMAD clade</taxon>
        <taxon>Panicoideae</taxon>
        <taxon>Andropogonodae</taxon>
        <taxon>Paspaleae</taxon>
        <taxon>Paspalinae</taxon>
        <taxon>Paspalum</taxon>
    </lineage>
</organism>
<protein>
    <submittedName>
        <fullName evidence="2">Uncharacterized protein</fullName>
    </submittedName>
</protein>
<dbReference type="PANTHER" id="PTHR36034:SF2">
    <property type="entry name" value="EXPRESSED PROTEIN"/>
    <property type="match status" value="1"/>
</dbReference>
<feature type="region of interest" description="Disordered" evidence="1">
    <location>
        <begin position="255"/>
        <end position="287"/>
    </location>
</feature>
<sequence>EKKKTRAHREKNTHTAWEFVAAEHDAGASVAPSPLFSLPDPHLRASSSSSRRRSTSRRSVPLVTLLPRPSVSWLGPRRSAAAKPSAPSPRCRVRAHEYQSMNFLYRTAQPAAPELTRISEQDHHSDALQKQATTLEGLIADDSHQPSSVHSEDGAATNGPVDTVRDLSSLKSPIPPGTHTDVAEDEGWITIPYKALPESWNDISEMVQLQPLDRSFLFPGEQVHILTCLSASKQDIQVISPFRIAAVMSKNGNSFQNTTNKSGPVSANGHDNGTTGESGYQDVELNGEASPSEHDILETQSLLRMEDQKKQIEHMLQRFRESNFFVRIAESDEPLWSKKRATATTMAEEDSQGNSKTTRSNVYNTISDKGIFDGSTSGGVARDTVKCYSLQNGDIVVVLQVNVGVNKLEDPVLEVLQFEKSISSDCMPENLVDGLSDNNDDPCRELLSWLLPLDRTLPPRTLAPPTLNPSVSHKQSYSAPGSQIFNFRSYSMPSASSVQTPNNIRPPPISESQEFMPEKPAKTPDIINDGHLSFRGVPLEPERYSVRCGLEGVYLPGKRWRRKVEIIQPIEVHSFAAKCTVENLLCVTVKNIAPSHAKDIIVFIDAITIVFEEASKGGAPLSLPIASIEVGHGHSFPNLALRRGEEHSFILKPATMPSREQKTNSDAPLALSLPMTTATTSNTTPKVGEPYVAPSDQYAVLVSYRCNFTESKLFFKQATSWRPSAASDLMISVSSELSLRNPSLGARVPQLPVQILTLEATNMTSENLTLTVLAPEASGSSSVVSLNSAPTTPNGSFDGVNDSARRSGLGKHVGFRRLNSVLAASPKEGDNGGNRMSNASGCTHLWLQSAVPLGCVPARSSTTVKLELLPLADGIITLDTLQITAREKGLVYTPEHSLEIHATSGMSSGRS</sequence>